<protein>
    <submittedName>
        <fullName evidence="1">Uncharacterized protein</fullName>
    </submittedName>
</protein>
<organism evidence="1 2">
    <name type="scientific">Massilia genomosp. 1</name>
    <dbReference type="NCBI Taxonomy" id="2609280"/>
    <lineage>
        <taxon>Bacteria</taxon>
        <taxon>Pseudomonadati</taxon>
        <taxon>Pseudomonadota</taxon>
        <taxon>Betaproteobacteria</taxon>
        <taxon>Burkholderiales</taxon>
        <taxon>Oxalobacteraceae</taxon>
        <taxon>Telluria group</taxon>
        <taxon>Massilia</taxon>
    </lineage>
</organism>
<keyword evidence="2" id="KW-1185">Reference proteome</keyword>
<gene>
    <name evidence="1" type="ORF">F1735_11285</name>
</gene>
<reference evidence="1 2" key="1">
    <citation type="submission" date="2019-10" db="EMBL/GenBank/DDBJ databases">
        <title>Taxonomy of Antarctic Massilia spp.: description of Massilia rubra sp. nov., Massilia aquatica sp. nov., Massilia mucilaginosa sp. nov., Massilia frigida sp. nov. isolated from streams, lakes and regoliths.</title>
        <authorList>
            <person name="Holochova P."/>
            <person name="Sedlacek I."/>
            <person name="Kralova S."/>
            <person name="Maslanova I."/>
            <person name="Busse H.-J."/>
            <person name="Stankova E."/>
            <person name="Vrbovska V."/>
            <person name="Kovarovic V."/>
            <person name="Bartak M."/>
            <person name="Svec P."/>
            <person name="Pantucek R."/>
        </authorList>
    </citation>
    <scope>NUCLEOTIDE SEQUENCE [LARGE SCALE GENOMIC DNA]</scope>
    <source>
        <strain evidence="1 2">CCM 8694</strain>
    </source>
</reference>
<dbReference type="EMBL" id="WHJF01000023">
    <property type="protein sequence ID" value="NHZ62880.1"/>
    <property type="molecule type" value="Genomic_DNA"/>
</dbReference>
<evidence type="ECO:0000313" key="2">
    <source>
        <dbReference type="Proteomes" id="UP000610594"/>
    </source>
</evidence>
<name>A0ABX0MJB5_9BURK</name>
<comment type="caution">
    <text evidence="1">The sequence shown here is derived from an EMBL/GenBank/DDBJ whole genome shotgun (WGS) entry which is preliminary data.</text>
</comment>
<evidence type="ECO:0000313" key="1">
    <source>
        <dbReference type="EMBL" id="NHZ62880.1"/>
    </source>
</evidence>
<sequence>MLWLIANETRADQLRRWLFDVSDRPGGYLDIDIRGLAPHDQEEFWSAAQRALTMLAEKHGPRFLEREHAHGANCLASLLAMRRREVAGEPPLSLSDYAEVLPWDGEKIDLSDLWSDTGGT</sequence>
<proteinExistence type="predicted"/>
<accession>A0ABX0MJB5</accession>
<dbReference type="Proteomes" id="UP000610594">
    <property type="component" value="Unassembled WGS sequence"/>
</dbReference>